<feature type="compositionally biased region" description="Basic and acidic residues" evidence="3">
    <location>
        <begin position="438"/>
        <end position="469"/>
    </location>
</feature>
<gene>
    <name evidence="4" type="ORF">CVLEPA_LOCUS27697</name>
</gene>
<reference evidence="4 5" key="1">
    <citation type="submission" date="2024-02" db="EMBL/GenBank/DDBJ databases">
        <authorList>
            <person name="Daric V."/>
            <person name="Darras S."/>
        </authorList>
    </citation>
    <scope>NUCLEOTIDE SEQUENCE [LARGE SCALE GENOMIC DNA]</scope>
</reference>
<feature type="compositionally biased region" description="Acidic residues" evidence="3">
    <location>
        <begin position="577"/>
        <end position="586"/>
    </location>
</feature>
<proteinExistence type="predicted"/>
<dbReference type="Gene3D" id="3.80.10.10">
    <property type="entry name" value="Ribonuclease Inhibitor"/>
    <property type="match status" value="2"/>
</dbReference>
<evidence type="ECO:0000313" key="5">
    <source>
        <dbReference type="Proteomes" id="UP001642483"/>
    </source>
</evidence>
<evidence type="ECO:0000256" key="1">
    <source>
        <dbReference type="ARBA" id="ARBA00022614"/>
    </source>
</evidence>
<feature type="region of interest" description="Disordered" evidence="3">
    <location>
        <begin position="432"/>
        <end position="490"/>
    </location>
</feature>
<accession>A0ABP0GRU0</accession>
<feature type="compositionally biased region" description="Basic and acidic residues" evidence="3">
    <location>
        <begin position="525"/>
        <end position="544"/>
    </location>
</feature>
<dbReference type="PROSITE" id="PS51450">
    <property type="entry name" value="LRR"/>
    <property type="match status" value="2"/>
</dbReference>
<dbReference type="PANTHER" id="PTHR15454:SF19">
    <property type="entry name" value="LEUCINE-RICH REPEAT-CONTAINING PROTEIN 51"/>
    <property type="match status" value="1"/>
</dbReference>
<evidence type="ECO:0000256" key="2">
    <source>
        <dbReference type="ARBA" id="ARBA00022737"/>
    </source>
</evidence>
<feature type="compositionally biased region" description="Basic and acidic residues" evidence="3">
    <location>
        <begin position="598"/>
        <end position="611"/>
    </location>
</feature>
<organism evidence="4 5">
    <name type="scientific">Clavelina lepadiformis</name>
    <name type="common">Light-bulb sea squirt</name>
    <name type="synonym">Ascidia lepadiformis</name>
    <dbReference type="NCBI Taxonomy" id="159417"/>
    <lineage>
        <taxon>Eukaryota</taxon>
        <taxon>Metazoa</taxon>
        <taxon>Chordata</taxon>
        <taxon>Tunicata</taxon>
        <taxon>Ascidiacea</taxon>
        <taxon>Aplousobranchia</taxon>
        <taxon>Clavelinidae</taxon>
        <taxon>Clavelina</taxon>
    </lineage>
</organism>
<evidence type="ECO:0008006" key="6">
    <source>
        <dbReference type="Google" id="ProtNLM"/>
    </source>
</evidence>
<evidence type="ECO:0000313" key="4">
    <source>
        <dbReference type="EMBL" id="CAK8694317.1"/>
    </source>
</evidence>
<feature type="compositionally biased region" description="Basic residues" evidence="3">
    <location>
        <begin position="545"/>
        <end position="554"/>
    </location>
</feature>
<dbReference type="PANTHER" id="PTHR15454">
    <property type="entry name" value="NISCHARIN RELATED"/>
    <property type="match status" value="1"/>
</dbReference>
<keyword evidence="2" id="KW-0677">Repeat</keyword>
<dbReference type="InterPro" id="IPR032675">
    <property type="entry name" value="LRR_dom_sf"/>
</dbReference>
<dbReference type="EMBL" id="CAWYQH010000141">
    <property type="protein sequence ID" value="CAK8694317.1"/>
    <property type="molecule type" value="Genomic_DNA"/>
</dbReference>
<comment type="caution">
    <text evidence="4">The sequence shown here is derived from an EMBL/GenBank/DDBJ whole genome shotgun (WGS) entry which is preliminary data.</text>
</comment>
<sequence length="611" mass="68966">MSSPCSLATQLACYNVFQDLLRTLCLQEFPCGFGTWRNPKDKFAEGQYSITTKDYGIQYEKMDVLQEYLNSGTWDVDTSWSKEAAQLRSLAVSEPWKINDDAKGTKFIHHFFKSLRIIDKQITDLDSNMVLLKNLENLTLSVNLIAEIPSENLPQKLKVLELCTNRLQSIVSLCKRPPPLLHLGLSHNLLFNTDEYKFFTVEYWPTLMSLDLSYNNLTELVDLVDRLASLPNLRNLILQGNPLSLIPGYRGHTIDALRELTILDDVQISADEKHHFKGLGKKKELILDEACLTVTIESLSGIPMPDELKDEERDEFPVVTTEYIVQYDMLKDVVQQTDDIANATIEDIVNKEFQPFIISKSRSGLTEPSEIIVHESEAKPWTETAINIDMKKTHLVDDLVTFRDFIKKGINFKIISKQTLSWPVTPTDELIAATPESPMKKSNKDGSETPSKKGKDAKGKEKKIKSAKDKGKKKVKEPGGEVRSDPPTFTEVGTYLVPLEQFLEGDRKVSEQCYCGGGPLPSPEELEKQKLDPQEEMKKPDTKPSRGKSGKRKTPSADKKKSKTSAGKKGNKKQEVEEPEEKEEPTEPPPILLQVGVELKRWDTAADSLKL</sequence>
<evidence type="ECO:0000256" key="3">
    <source>
        <dbReference type="SAM" id="MobiDB-lite"/>
    </source>
</evidence>
<keyword evidence="1" id="KW-0433">Leucine-rich repeat</keyword>
<dbReference type="InterPro" id="IPR001611">
    <property type="entry name" value="Leu-rich_rpt"/>
</dbReference>
<keyword evidence="5" id="KW-1185">Reference proteome</keyword>
<dbReference type="Proteomes" id="UP001642483">
    <property type="component" value="Unassembled WGS sequence"/>
</dbReference>
<feature type="region of interest" description="Disordered" evidence="3">
    <location>
        <begin position="511"/>
        <end position="611"/>
    </location>
</feature>
<protein>
    <recommendedName>
        <fullName evidence="6">Leucine-rich repeat-containing protein 43</fullName>
    </recommendedName>
</protein>
<dbReference type="SUPFAM" id="SSF52075">
    <property type="entry name" value="Outer arm dynein light chain 1"/>
    <property type="match status" value="1"/>
</dbReference>
<name>A0ABP0GRU0_CLALP</name>